<keyword evidence="10" id="KW-1185">Reference proteome</keyword>
<evidence type="ECO:0000256" key="4">
    <source>
        <dbReference type="ARBA" id="ARBA00022842"/>
    </source>
</evidence>
<feature type="binding site" evidence="9">
    <location>
        <begin position="72"/>
        <end position="75"/>
    </location>
    <ligand>
        <name>GTP</name>
        <dbReference type="ChEBI" id="CHEBI:37565"/>
    </ligand>
</feature>
<keyword evidence="8" id="KW-0449">Lipoprotein</keyword>
<evidence type="ECO:0000256" key="1">
    <source>
        <dbReference type="ARBA" id="ARBA00022707"/>
    </source>
</evidence>
<dbReference type="GO" id="GO:0005525">
    <property type="term" value="F:GTP binding"/>
    <property type="evidence" value="ECO:0007669"/>
    <property type="project" value="UniProtKB-KW"/>
</dbReference>
<keyword evidence="2" id="KW-0479">Metal-binding</keyword>
<dbReference type="InterPro" id="IPR027417">
    <property type="entry name" value="P-loop_NTPase"/>
</dbReference>
<feature type="binding site" evidence="9">
    <location>
        <begin position="3"/>
        <end position="7"/>
    </location>
    <ligand>
        <name>GTP</name>
        <dbReference type="ChEBI" id="CHEBI:37565"/>
    </ligand>
</feature>
<evidence type="ECO:0000313" key="10">
    <source>
        <dbReference type="Proteomes" id="UP000887565"/>
    </source>
</evidence>
<dbReference type="Pfam" id="PF00503">
    <property type="entry name" value="G-alpha"/>
    <property type="match status" value="1"/>
</dbReference>
<dbReference type="PRINTS" id="PR00441">
    <property type="entry name" value="GPROTEINAI"/>
</dbReference>
<dbReference type="Proteomes" id="UP000887565">
    <property type="component" value="Unplaced"/>
</dbReference>
<dbReference type="PANTHER" id="PTHR10218:SF302">
    <property type="entry name" value="GUANINE NUCLEOTIDE-BINDING PROTEIN ALPHA-5 SUBUNIT"/>
    <property type="match status" value="1"/>
</dbReference>
<dbReference type="Gene3D" id="3.40.50.300">
    <property type="entry name" value="P-loop containing nucleotide triphosphate hydrolases"/>
    <property type="match status" value="1"/>
</dbReference>
<evidence type="ECO:0000256" key="5">
    <source>
        <dbReference type="ARBA" id="ARBA00023134"/>
    </source>
</evidence>
<keyword evidence="1" id="KW-0519">Myristate</keyword>
<dbReference type="GO" id="GO:0031683">
    <property type="term" value="F:G-protein beta/gamma-subunit complex binding"/>
    <property type="evidence" value="ECO:0007669"/>
    <property type="project" value="InterPro"/>
</dbReference>
<dbReference type="GO" id="GO:0005834">
    <property type="term" value="C:heterotrimeric G-protein complex"/>
    <property type="evidence" value="ECO:0007669"/>
    <property type="project" value="TreeGrafter"/>
</dbReference>
<dbReference type="GO" id="GO:0001664">
    <property type="term" value="F:G protein-coupled receptor binding"/>
    <property type="evidence" value="ECO:0007669"/>
    <property type="project" value="TreeGrafter"/>
</dbReference>
<dbReference type="PROSITE" id="PS51882">
    <property type="entry name" value="G_ALPHA"/>
    <property type="match status" value="1"/>
</dbReference>
<evidence type="ECO:0000256" key="9">
    <source>
        <dbReference type="PIRSR" id="PIRSR601019-1"/>
    </source>
</evidence>
<dbReference type="GO" id="GO:0007188">
    <property type="term" value="P:adenylate cyclase-modulating G protein-coupled receptor signaling pathway"/>
    <property type="evidence" value="ECO:0007669"/>
    <property type="project" value="InterPro"/>
</dbReference>
<keyword evidence="4" id="KW-0460">Magnesium</keyword>
<accession>A0A915HZE7</accession>
<proteinExistence type="predicted"/>
<dbReference type="WBParaSite" id="nRc.2.0.1.t06636-RA">
    <property type="protein sequence ID" value="nRc.2.0.1.t06636-RA"/>
    <property type="gene ID" value="nRc.2.0.1.g06636"/>
</dbReference>
<dbReference type="GO" id="GO:0003924">
    <property type="term" value="F:GTPase activity"/>
    <property type="evidence" value="ECO:0007669"/>
    <property type="project" value="InterPro"/>
</dbReference>
<dbReference type="PANTHER" id="PTHR10218">
    <property type="entry name" value="GTP-BINDING PROTEIN ALPHA SUBUNIT"/>
    <property type="match status" value="1"/>
</dbReference>
<feature type="binding site" evidence="9">
    <location>
        <position position="127"/>
    </location>
    <ligand>
        <name>GTP</name>
        <dbReference type="ChEBI" id="CHEBI:37565"/>
    </ligand>
</feature>
<dbReference type="SUPFAM" id="SSF52540">
    <property type="entry name" value="P-loop containing nucleoside triphosphate hydrolases"/>
    <property type="match status" value="1"/>
</dbReference>
<dbReference type="InterPro" id="IPR001019">
    <property type="entry name" value="Gprotein_alpha_su"/>
</dbReference>
<dbReference type="InterPro" id="IPR001408">
    <property type="entry name" value="Gprotein_alpha_I"/>
</dbReference>
<dbReference type="GO" id="GO:0005737">
    <property type="term" value="C:cytoplasm"/>
    <property type="evidence" value="ECO:0007669"/>
    <property type="project" value="TreeGrafter"/>
</dbReference>
<evidence type="ECO:0000256" key="8">
    <source>
        <dbReference type="ARBA" id="ARBA00023288"/>
    </source>
</evidence>
<evidence type="ECO:0000256" key="6">
    <source>
        <dbReference type="ARBA" id="ARBA00023139"/>
    </source>
</evidence>
<evidence type="ECO:0000256" key="3">
    <source>
        <dbReference type="ARBA" id="ARBA00022741"/>
    </source>
</evidence>
<keyword evidence="7" id="KW-0807">Transducer</keyword>
<evidence type="ECO:0000256" key="2">
    <source>
        <dbReference type="ARBA" id="ARBA00022723"/>
    </source>
</evidence>
<dbReference type="AlphaFoldDB" id="A0A915HZE7"/>
<evidence type="ECO:0000313" key="11">
    <source>
        <dbReference type="WBParaSite" id="nRc.2.0.1.t06636-RA"/>
    </source>
</evidence>
<name>A0A915HZE7_ROMCU</name>
<keyword evidence="3 9" id="KW-0547">Nucleotide-binding</keyword>
<dbReference type="PRINTS" id="PR00318">
    <property type="entry name" value="GPROTEINA"/>
</dbReference>
<dbReference type="CDD" id="cd00066">
    <property type="entry name" value="G-alpha"/>
    <property type="match status" value="1"/>
</dbReference>
<keyword evidence="5 9" id="KW-0342">GTP-binding</keyword>
<sequence>MVDVGGQKTERRKWIHCFENVTAILFIASLSEYDQVSSEDGITNRMQDSLQLFEAITCNQFLIKAATLLFLNKTDIFADKIAYSPLKLCFPDYTGLNNYEEASIYILDQFRSCLSGNRSFYHHLTNATDTKNVEVVFAASMNTILNKTLSGIGMY</sequence>
<organism evidence="10 11">
    <name type="scientific">Romanomermis culicivorax</name>
    <name type="common">Nematode worm</name>
    <dbReference type="NCBI Taxonomy" id="13658"/>
    <lineage>
        <taxon>Eukaryota</taxon>
        <taxon>Metazoa</taxon>
        <taxon>Ecdysozoa</taxon>
        <taxon>Nematoda</taxon>
        <taxon>Enoplea</taxon>
        <taxon>Dorylaimia</taxon>
        <taxon>Mermithida</taxon>
        <taxon>Mermithoidea</taxon>
        <taxon>Mermithidae</taxon>
        <taxon>Romanomermis</taxon>
    </lineage>
</organism>
<dbReference type="FunFam" id="3.40.50.300:FF:002307">
    <property type="entry name" value="Guanine nucleotide-binding protein G(k) subunit alpha"/>
    <property type="match status" value="1"/>
</dbReference>
<dbReference type="SMART" id="SM00275">
    <property type="entry name" value="G_alpha"/>
    <property type="match status" value="1"/>
</dbReference>
<evidence type="ECO:0000256" key="7">
    <source>
        <dbReference type="ARBA" id="ARBA00023224"/>
    </source>
</evidence>
<keyword evidence="6" id="KW-0564">Palmitate</keyword>
<reference evidence="11" key="1">
    <citation type="submission" date="2022-11" db="UniProtKB">
        <authorList>
            <consortium name="WormBaseParasite"/>
        </authorList>
    </citation>
    <scope>IDENTIFICATION</scope>
</reference>
<protein>
    <submittedName>
        <fullName evidence="11">Uncharacterized protein</fullName>
    </submittedName>
</protein>
<dbReference type="GO" id="GO:0046872">
    <property type="term" value="F:metal ion binding"/>
    <property type="evidence" value="ECO:0007669"/>
    <property type="project" value="UniProtKB-KW"/>
</dbReference>